<dbReference type="EMBL" id="JAPWDO010000003">
    <property type="protein sequence ID" value="KAJ5478112.1"/>
    <property type="molecule type" value="Genomic_DNA"/>
</dbReference>
<protein>
    <submittedName>
        <fullName evidence="2">Uncharacterized protein</fullName>
    </submittedName>
</protein>
<dbReference type="AlphaFoldDB" id="A0A9W9WX21"/>
<name>A0A9W9WX21_9EURO</name>
<keyword evidence="3" id="KW-1185">Reference proteome</keyword>
<gene>
    <name evidence="2" type="ORF">N7530_003621</name>
</gene>
<comment type="caution">
    <text evidence="2">The sequence shown here is derived from an EMBL/GenBank/DDBJ whole genome shotgun (WGS) entry which is preliminary data.</text>
</comment>
<evidence type="ECO:0000256" key="1">
    <source>
        <dbReference type="SAM" id="MobiDB-lite"/>
    </source>
</evidence>
<proteinExistence type="predicted"/>
<reference evidence="2" key="2">
    <citation type="journal article" date="2023" name="IMA Fungus">
        <title>Comparative genomic study of the Penicillium genus elucidates a diverse pangenome and 15 lateral gene transfer events.</title>
        <authorList>
            <person name="Petersen C."/>
            <person name="Sorensen T."/>
            <person name="Nielsen M.R."/>
            <person name="Sondergaard T.E."/>
            <person name="Sorensen J.L."/>
            <person name="Fitzpatrick D.A."/>
            <person name="Frisvad J.C."/>
            <person name="Nielsen K.L."/>
        </authorList>
    </citation>
    <scope>NUCLEOTIDE SEQUENCE</scope>
    <source>
        <strain evidence="2">IBT 17660</strain>
    </source>
</reference>
<accession>A0A9W9WX21</accession>
<dbReference type="Proteomes" id="UP001147760">
    <property type="component" value="Unassembled WGS sequence"/>
</dbReference>
<evidence type="ECO:0000313" key="2">
    <source>
        <dbReference type="EMBL" id="KAJ5478112.1"/>
    </source>
</evidence>
<reference evidence="2" key="1">
    <citation type="submission" date="2022-12" db="EMBL/GenBank/DDBJ databases">
        <authorList>
            <person name="Petersen C."/>
        </authorList>
    </citation>
    <scope>NUCLEOTIDE SEQUENCE</scope>
    <source>
        <strain evidence="2">IBT 17660</strain>
    </source>
</reference>
<feature type="region of interest" description="Disordered" evidence="1">
    <location>
        <begin position="56"/>
        <end position="76"/>
    </location>
</feature>
<evidence type="ECO:0000313" key="3">
    <source>
        <dbReference type="Proteomes" id="UP001147760"/>
    </source>
</evidence>
<sequence>MGRARIYNTEDTIPALDRELILDIANDESRQARTLPGQDGTSPKVDICQTQRCLNSRLGPGASTKAQESGVEDDLG</sequence>
<organism evidence="2 3">
    <name type="scientific">Penicillium desertorum</name>
    <dbReference type="NCBI Taxonomy" id="1303715"/>
    <lineage>
        <taxon>Eukaryota</taxon>
        <taxon>Fungi</taxon>
        <taxon>Dikarya</taxon>
        <taxon>Ascomycota</taxon>
        <taxon>Pezizomycotina</taxon>
        <taxon>Eurotiomycetes</taxon>
        <taxon>Eurotiomycetidae</taxon>
        <taxon>Eurotiales</taxon>
        <taxon>Aspergillaceae</taxon>
        <taxon>Penicillium</taxon>
    </lineage>
</organism>